<keyword evidence="2" id="KW-1185">Reference proteome</keyword>
<evidence type="ECO:0000313" key="2">
    <source>
        <dbReference type="Proteomes" id="UP000246569"/>
    </source>
</evidence>
<protein>
    <submittedName>
        <fullName evidence="1">Uncharacterized protein</fullName>
    </submittedName>
</protein>
<accession>A0A317MY43</accession>
<organism evidence="1 2">
    <name type="scientific">Plasticicumulans acidivorans</name>
    <dbReference type="NCBI Taxonomy" id="886464"/>
    <lineage>
        <taxon>Bacteria</taxon>
        <taxon>Pseudomonadati</taxon>
        <taxon>Pseudomonadota</taxon>
        <taxon>Gammaproteobacteria</taxon>
        <taxon>Candidatus Competibacteraceae</taxon>
        <taxon>Plasticicumulans</taxon>
    </lineage>
</organism>
<reference evidence="1 2" key="1">
    <citation type="submission" date="2018-05" db="EMBL/GenBank/DDBJ databases">
        <title>Genomic Encyclopedia of Type Strains, Phase IV (KMG-IV): sequencing the most valuable type-strain genomes for metagenomic binning, comparative biology and taxonomic classification.</title>
        <authorList>
            <person name="Goeker M."/>
        </authorList>
    </citation>
    <scope>NUCLEOTIDE SEQUENCE [LARGE SCALE GENOMIC DNA]</scope>
    <source>
        <strain evidence="1 2">DSM 23606</strain>
    </source>
</reference>
<dbReference type="Proteomes" id="UP000246569">
    <property type="component" value="Unassembled WGS sequence"/>
</dbReference>
<comment type="caution">
    <text evidence="1">The sequence shown here is derived from an EMBL/GenBank/DDBJ whole genome shotgun (WGS) entry which is preliminary data.</text>
</comment>
<dbReference type="AlphaFoldDB" id="A0A317MY43"/>
<name>A0A317MY43_9GAMM</name>
<dbReference type="RefSeq" id="WP_110017929.1">
    <property type="nucleotide sequence ID" value="NZ_QGTJ01000003.1"/>
</dbReference>
<dbReference type="EMBL" id="QGTJ01000003">
    <property type="protein sequence ID" value="PWV63444.1"/>
    <property type="molecule type" value="Genomic_DNA"/>
</dbReference>
<dbReference type="OrthoDB" id="7063710at2"/>
<proteinExistence type="predicted"/>
<gene>
    <name evidence="1" type="ORF">C7443_103373</name>
</gene>
<sequence length="80" mass="8561">MSGRVMLLRSEVDSSHCHVVSIPDPVDEKEAVGRVKALLAQVQAENPDFSWEQDVAPLLAANGFAPLPQVLGPVWDSPAA</sequence>
<evidence type="ECO:0000313" key="1">
    <source>
        <dbReference type="EMBL" id="PWV63444.1"/>
    </source>
</evidence>